<evidence type="ECO:0000313" key="5">
    <source>
        <dbReference type="Proteomes" id="UP000001056"/>
    </source>
</evidence>
<dbReference type="OrthoDB" id="4849794at2759"/>
<dbReference type="Gene3D" id="3.30.379.10">
    <property type="entry name" value="Chitobiase/beta-hexosaminidase domain 2-like"/>
    <property type="match status" value="1"/>
</dbReference>
<dbReference type="PANTHER" id="PTHR37842">
    <property type="match status" value="1"/>
</dbReference>
<dbReference type="Gene3D" id="1.20.58.2150">
    <property type="match status" value="1"/>
</dbReference>
<keyword evidence="1" id="KW-0378">Hydrolase</keyword>
<dbReference type="Proteomes" id="UP000001056">
    <property type="component" value="Unassembled WGS sequence"/>
</dbReference>
<evidence type="ECO:0000256" key="2">
    <source>
        <dbReference type="SAM" id="SignalP"/>
    </source>
</evidence>
<dbReference type="OMA" id="GPRNYKW"/>
<protein>
    <recommendedName>
        <fullName evidence="3">Gylcosyl hydrolase 115 C-terminal domain-containing protein</fullName>
    </recommendedName>
</protein>
<feature type="signal peptide" evidence="2">
    <location>
        <begin position="1"/>
        <end position="20"/>
    </location>
</feature>
<dbReference type="RefSeq" id="XP_001227769.1">
    <property type="nucleotide sequence ID" value="XM_001227768.1"/>
</dbReference>
<dbReference type="Pfam" id="PF17829">
    <property type="entry name" value="GH115_C"/>
    <property type="match status" value="1"/>
</dbReference>
<dbReference type="PANTHER" id="PTHR37842:SF2">
    <property type="entry name" value="GYLCOSYL HYDROLASE 115 C-TERMINAL DOMAIN-CONTAINING PROTEIN"/>
    <property type="match status" value="1"/>
</dbReference>
<evidence type="ECO:0000313" key="4">
    <source>
        <dbReference type="EMBL" id="EAQ83438.1"/>
    </source>
</evidence>
<dbReference type="GeneID" id="4396878"/>
<dbReference type="InParanoid" id="Q2GQB2"/>
<dbReference type="InterPro" id="IPR031924">
    <property type="entry name" value="GH115"/>
</dbReference>
<evidence type="ECO:0000259" key="3">
    <source>
        <dbReference type="Pfam" id="PF17829"/>
    </source>
</evidence>
<dbReference type="VEuPathDB" id="FungiDB:CHGG_09842"/>
<dbReference type="eggNOG" id="ENOG502QTU7">
    <property type="taxonomic scope" value="Eukaryota"/>
</dbReference>
<evidence type="ECO:0000256" key="1">
    <source>
        <dbReference type="ARBA" id="ARBA00022801"/>
    </source>
</evidence>
<dbReference type="InterPro" id="IPR029018">
    <property type="entry name" value="Hex-like_dom2"/>
</dbReference>
<feature type="chain" id="PRO_5004208887" description="Gylcosyl hydrolase 115 C-terminal domain-containing protein" evidence="2">
    <location>
        <begin position="21"/>
        <end position="966"/>
    </location>
</feature>
<name>Q2GQB2_CHAGB</name>
<dbReference type="Gene3D" id="2.60.120.1620">
    <property type="match status" value="1"/>
</dbReference>
<dbReference type="Pfam" id="PF15979">
    <property type="entry name" value="Glyco_hydro_115"/>
    <property type="match status" value="2"/>
</dbReference>
<dbReference type="InterPro" id="IPR041437">
    <property type="entry name" value="GH115_C"/>
</dbReference>
<reference evidence="5" key="1">
    <citation type="journal article" date="2015" name="Genome Announc.">
        <title>Draft genome sequence of the cellulolytic fungus Chaetomium globosum.</title>
        <authorList>
            <person name="Cuomo C.A."/>
            <person name="Untereiner W.A."/>
            <person name="Ma L.-J."/>
            <person name="Grabherr M."/>
            <person name="Birren B.W."/>
        </authorList>
    </citation>
    <scope>NUCLEOTIDE SEQUENCE [LARGE SCALE GENOMIC DNA]</scope>
    <source>
        <strain evidence="5">ATCC 6205 / CBS 148.51 / DSM 1962 / NBRC 6347 / NRRL 1970</strain>
    </source>
</reference>
<dbReference type="AlphaFoldDB" id="Q2GQB2"/>
<organism evidence="4 5">
    <name type="scientific">Chaetomium globosum (strain ATCC 6205 / CBS 148.51 / DSM 1962 / NBRC 6347 / NRRL 1970)</name>
    <name type="common">Soil fungus</name>
    <dbReference type="NCBI Taxonomy" id="306901"/>
    <lineage>
        <taxon>Eukaryota</taxon>
        <taxon>Fungi</taxon>
        <taxon>Dikarya</taxon>
        <taxon>Ascomycota</taxon>
        <taxon>Pezizomycotina</taxon>
        <taxon>Sordariomycetes</taxon>
        <taxon>Sordariomycetidae</taxon>
        <taxon>Sordariales</taxon>
        <taxon>Chaetomiaceae</taxon>
        <taxon>Chaetomium</taxon>
    </lineage>
</organism>
<dbReference type="GO" id="GO:0016787">
    <property type="term" value="F:hydrolase activity"/>
    <property type="evidence" value="ECO:0007669"/>
    <property type="project" value="UniProtKB-KW"/>
</dbReference>
<feature type="domain" description="Gylcosyl hydrolase 115 C-terminal" evidence="3">
    <location>
        <begin position="760"/>
        <end position="955"/>
    </location>
</feature>
<keyword evidence="2" id="KW-0732">Signal</keyword>
<dbReference type="HOGENOM" id="CLU_004852_1_0_1"/>
<dbReference type="InterPro" id="IPR042301">
    <property type="entry name" value="GH115_sf"/>
</dbReference>
<accession>Q2GQB2</accession>
<dbReference type="EMBL" id="CH408035">
    <property type="protein sequence ID" value="EAQ83438.1"/>
    <property type="molecule type" value="Genomic_DNA"/>
</dbReference>
<keyword evidence="5" id="KW-1185">Reference proteome</keyword>
<proteinExistence type="predicted"/>
<sequence length="966" mass="105811">MLTTGVKGALWLAFASVAAALGQQSIISTKGHGAELQIAGGPVGKGQILVSKDDYWGVIRAAGDLAVDFGRVTGTNYTLSNGEKKAAAASYEYKPFSTTGTASFAGPAYSDPSPGSVVIIAGTIGHSTVIDKLISSKSIDVSGVKGKWESFTSQVVKNPVPGCKKALVIAGSDPRGTIFGIYDISEQIGVSPWYFWADSPPKQSKNLYVTDKKKVQGPPSVKYRGFFLNDEQPALTSWVASHWEDTPYGAGYGPAFYSLIFELLLRLRANYLWTHRLGDHVRGLGVDHIVEMLPALVKSQREILVEGLNITDIATVPQTWCLYKEVMSYLFAGLQVPDDVTLLWADDNWGNVRRLPLLNETDRVGGAGIYYHFDYVGGPRNYKWINTIQLSKTAEQMHMAYARGADRIWVVNVGDMKSLEIPISHFLDLGYDAKRWHVDSTLEWAQAWATREFGSAHAKEIAEVMMDYGMYAARRKYELMEPHVYSVINYNEAETVLQEWAELVAKAQGIYDKLPAETQAAFFETVLHPAMAGEIVQKINIGGARNMLYAGQRRNAANTVIQEVLAYSSADVNLTRRWDALLDGKWKHFMDQTHLGYDGYWQQPMRNALPAMVHVQTDFVALAGEIGVGVEGSNATVQGDDRWHGNSGNDLTLPPMDPYGPKTRYFDVFARGVEDCTWNAAASQPWVKLSKTTGKVGVNHPDTRVLVSVDWKSAPKAPFAETVKINITTPCIGMNRFGFDDPHVLLPIQSRALPSSFKKGYVESDKHVSFPGSAFSRTLPPAQSTPQNKHLQYHTFTHYGRTGTAVGLLPLHAEKLTLATAPALEYDLYLFTNHTAANVTLHLSPALNYLGDATPLEYAIALVPASESTTTTDEKTVQHVRPVGATKGGDMPAGWDGAVADGVWGRTGRYTTSSFAVPKEGAYKLRVWALMPGVVVQKVVVDLGGVRASYLGPPESFLGGGEEVRE</sequence>
<dbReference type="Gene3D" id="3.20.20.520">
    <property type="entry name" value="Glycosyl hydrolase family 115"/>
    <property type="match status" value="2"/>
</dbReference>
<gene>
    <name evidence="4" type="ORF">CHGG_09842</name>
</gene>